<gene>
    <name evidence="1" type="ORF">K458DRAFT_60373</name>
</gene>
<evidence type="ECO:0000313" key="2">
    <source>
        <dbReference type="Proteomes" id="UP000799291"/>
    </source>
</evidence>
<name>A0A6G1IX28_9PLEO</name>
<proteinExistence type="predicted"/>
<keyword evidence="2" id="KW-1185">Reference proteome</keyword>
<protein>
    <submittedName>
        <fullName evidence="1">Uncharacterized protein</fullName>
    </submittedName>
</protein>
<sequence>MLNRLQVSSPRCPENNQERHVQLTINRIPNFSGFSMSAFPDVRSSPPPVLSRFWASMGERSQRLGPSTSFRTNAMCVKGESHSWISCRSIYRTGSAVYEPAIVPVLLANCSRGRRQHWTSSPSQQDVTLTKKTAYHNASTARTTSVWRSMHSRSIPIRDTIFSPRISKSSQSQKISSCVI</sequence>
<reference evidence="1" key="1">
    <citation type="journal article" date="2020" name="Stud. Mycol.">
        <title>101 Dothideomycetes genomes: a test case for predicting lifestyles and emergence of pathogens.</title>
        <authorList>
            <person name="Haridas S."/>
            <person name="Albert R."/>
            <person name="Binder M."/>
            <person name="Bloem J."/>
            <person name="Labutti K."/>
            <person name="Salamov A."/>
            <person name="Andreopoulos B."/>
            <person name="Baker S."/>
            <person name="Barry K."/>
            <person name="Bills G."/>
            <person name="Bluhm B."/>
            <person name="Cannon C."/>
            <person name="Castanera R."/>
            <person name="Culley D."/>
            <person name="Daum C."/>
            <person name="Ezra D."/>
            <person name="Gonzalez J."/>
            <person name="Henrissat B."/>
            <person name="Kuo A."/>
            <person name="Liang C."/>
            <person name="Lipzen A."/>
            <person name="Lutzoni F."/>
            <person name="Magnuson J."/>
            <person name="Mondo S."/>
            <person name="Nolan M."/>
            <person name="Ohm R."/>
            <person name="Pangilinan J."/>
            <person name="Park H.-J."/>
            <person name="Ramirez L."/>
            <person name="Alfaro M."/>
            <person name="Sun H."/>
            <person name="Tritt A."/>
            <person name="Yoshinaga Y."/>
            <person name="Zwiers L.-H."/>
            <person name="Turgeon B."/>
            <person name="Goodwin S."/>
            <person name="Spatafora J."/>
            <person name="Crous P."/>
            <person name="Grigoriev I."/>
        </authorList>
    </citation>
    <scope>NUCLEOTIDE SEQUENCE</scope>
    <source>
        <strain evidence="1">CBS 122367</strain>
    </source>
</reference>
<dbReference type="AlphaFoldDB" id="A0A6G1IX28"/>
<evidence type="ECO:0000313" key="1">
    <source>
        <dbReference type="EMBL" id="KAF2682540.1"/>
    </source>
</evidence>
<dbReference type="Proteomes" id="UP000799291">
    <property type="component" value="Unassembled WGS sequence"/>
</dbReference>
<accession>A0A6G1IX28</accession>
<dbReference type="EMBL" id="MU005587">
    <property type="protein sequence ID" value="KAF2682540.1"/>
    <property type="molecule type" value="Genomic_DNA"/>
</dbReference>
<organism evidence="1 2">
    <name type="scientific">Lentithecium fluviatile CBS 122367</name>
    <dbReference type="NCBI Taxonomy" id="1168545"/>
    <lineage>
        <taxon>Eukaryota</taxon>
        <taxon>Fungi</taxon>
        <taxon>Dikarya</taxon>
        <taxon>Ascomycota</taxon>
        <taxon>Pezizomycotina</taxon>
        <taxon>Dothideomycetes</taxon>
        <taxon>Pleosporomycetidae</taxon>
        <taxon>Pleosporales</taxon>
        <taxon>Massarineae</taxon>
        <taxon>Lentitheciaceae</taxon>
        <taxon>Lentithecium</taxon>
    </lineage>
</organism>